<feature type="domain" description="STI1" evidence="3">
    <location>
        <begin position="184"/>
        <end position="222"/>
    </location>
</feature>
<keyword evidence="5" id="KW-1185">Reference proteome</keyword>
<name>A0AAD9UUA3_ACRCE</name>
<feature type="compositionally biased region" description="Basic and acidic residues" evidence="2">
    <location>
        <begin position="38"/>
        <end position="55"/>
    </location>
</feature>
<reference evidence="4" key="2">
    <citation type="journal article" date="2023" name="Science">
        <title>Genomic signatures of disease resistance in endangered staghorn corals.</title>
        <authorList>
            <person name="Vollmer S.V."/>
            <person name="Selwyn J.D."/>
            <person name="Despard B.A."/>
            <person name="Roesel C.L."/>
        </authorList>
    </citation>
    <scope>NUCLEOTIDE SEQUENCE</scope>
    <source>
        <strain evidence="4">K2</strain>
    </source>
</reference>
<dbReference type="Gene3D" id="1.10.260.100">
    <property type="match status" value="2"/>
</dbReference>
<keyword evidence="1" id="KW-0677">Repeat</keyword>
<sequence length="246" mass="27054">DQKSSAPRVSNFGGFKKGFLNNTKAIKGKPALSSRPTTKADDIPLIKPKNPMERKNKMEIPEVQEAMKSNIPSLESKEWITDDLLKKIEANPSLAKLLMDPKFTAALSQVQADPVKAMAMLSSNPEMQKALQEFSGILGEHFTLLSHSEQEGEISTASRNIGLTEHRTLTQQGPVSLTPSPEDEAKMQELLSDPEVMKALQDHQIQKLLTLMKTNPDAAQLEVKNATADTRAKIQKLVEVGLLGFT</sequence>
<dbReference type="InterPro" id="IPR006636">
    <property type="entry name" value="STI1_HS-bd"/>
</dbReference>
<proteinExistence type="predicted"/>
<dbReference type="InterPro" id="IPR041243">
    <property type="entry name" value="STI1/HOP_DP"/>
</dbReference>
<dbReference type="SMART" id="SM00727">
    <property type="entry name" value="STI1"/>
    <property type="match status" value="2"/>
</dbReference>
<reference evidence="4" key="1">
    <citation type="journal article" date="2023" name="G3 (Bethesda)">
        <title>Whole genome assembly and annotation of the endangered Caribbean coral Acropora cervicornis.</title>
        <authorList>
            <person name="Selwyn J.D."/>
            <person name="Vollmer S.V."/>
        </authorList>
    </citation>
    <scope>NUCLEOTIDE SEQUENCE</scope>
    <source>
        <strain evidence="4">K2</strain>
    </source>
</reference>
<dbReference type="Pfam" id="PF17830">
    <property type="entry name" value="STI1-HOP_DP"/>
    <property type="match status" value="1"/>
</dbReference>
<feature type="region of interest" description="Disordered" evidence="2">
    <location>
        <begin position="26"/>
        <end position="55"/>
    </location>
</feature>
<dbReference type="Proteomes" id="UP001249851">
    <property type="component" value="Unassembled WGS sequence"/>
</dbReference>
<evidence type="ECO:0000256" key="1">
    <source>
        <dbReference type="ARBA" id="ARBA00022737"/>
    </source>
</evidence>
<evidence type="ECO:0000259" key="3">
    <source>
        <dbReference type="SMART" id="SM00727"/>
    </source>
</evidence>
<evidence type="ECO:0000313" key="5">
    <source>
        <dbReference type="Proteomes" id="UP001249851"/>
    </source>
</evidence>
<dbReference type="EMBL" id="JARQWQ010000113">
    <property type="protein sequence ID" value="KAK2550234.1"/>
    <property type="molecule type" value="Genomic_DNA"/>
</dbReference>
<dbReference type="AlphaFoldDB" id="A0AAD9UUA3"/>
<accession>A0AAD9UUA3</accession>
<comment type="caution">
    <text evidence="4">The sequence shown here is derived from an EMBL/GenBank/DDBJ whole genome shotgun (WGS) entry which is preliminary data.</text>
</comment>
<gene>
    <name evidence="4" type="ORF">P5673_029109</name>
</gene>
<evidence type="ECO:0000256" key="2">
    <source>
        <dbReference type="SAM" id="MobiDB-lite"/>
    </source>
</evidence>
<feature type="non-terminal residue" evidence="4">
    <location>
        <position position="1"/>
    </location>
</feature>
<feature type="domain" description="STI1" evidence="3">
    <location>
        <begin position="91"/>
        <end position="131"/>
    </location>
</feature>
<evidence type="ECO:0000313" key="4">
    <source>
        <dbReference type="EMBL" id="KAK2550234.1"/>
    </source>
</evidence>
<protein>
    <recommendedName>
        <fullName evidence="3">STI1 domain-containing protein</fullName>
    </recommendedName>
</protein>
<organism evidence="4 5">
    <name type="scientific">Acropora cervicornis</name>
    <name type="common">Staghorn coral</name>
    <dbReference type="NCBI Taxonomy" id="6130"/>
    <lineage>
        <taxon>Eukaryota</taxon>
        <taxon>Metazoa</taxon>
        <taxon>Cnidaria</taxon>
        <taxon>Anthozoa</taxon>
        <taxon>Hexacorallia</taxon>
        <taxon>Scleractinia</taxon>
        <taxon>Astrocoeniina</taxon>
        <taxon>Acroporidae</taxon>
        <taxon>Acropora</taxon>
    </lineage>
</organism>